<reference evidence="3 4" key="1">
    <citation type="submission" date="2016-11" db="EMBL/GenBank/DDBJ databases">
        <title>The macronuclear genome of Stentor coeruleus: a giant cell with tiny introns.</title>
        <authorList>
            <person name="Slabodnick M."/>
            <person name="Ruby J.G."/>
            <person name="Reiff S.B."/>
            <person name="Swart E.C."/>
            <person name="Gosai S."/>
            <person name="Prabakaran S."/>
            <person name="Witkowska E."/>
            <person name="Larue G.E."/>
            <person name="Fisher S."/>
            <person name="Freeman R.M."/>
            <person name="Gunawardena J."/>
            <person name="Chu W."/>
            <person name="Stover N.A."/>
            <person name="Gregory B.D."/>
            <person name="Nowacki M."/>
            <person name="Derisi J."/>
            <person name="Roy S.W."/>
            <person name="Marshall W.F."/>
            <person name="Sood P."/>
        </authorList>
    </citation>
    <scope>NUCLEOTIDE SEQUENCE [LARGE SCALE GENOMIC DNA]</scope>
    <source>
        <strain evidence="3">WM001</strain>
    </source>
</reference>
<evidence type="ECO:0000313" key="3">
    <source>
        <dbReference type="EMBL" id="OMJ90539.1"/>
    </source>
</evidence>
<feature type="region of interest" description="Disordered" evidence="2">
    <location>
        <begin position="1"/>
        <end position="23"/>
    </location>
</feature>
<dbReference type="EMBL" id="MPUH01000101">
    <property type="protein sequence ID" value="OMJ90539.1"/>
    <property type="molecule type" value="Genomic_DNA"/>
</dbReference>
<organism evidence="3 4">
    <name type="scientific">Stentor coeruleus</name>
    <dbReference type="NCBI Taxonomy" id="5963"/>
    <lineage>
        <taxon>Eukaryota</taxon>
        <taxon>Sar</taxon>
        <taxon>Alveolata</taxon>
        <taxon>Ciliophora</taxon>
        <taxon>Postciliodesmatophora</taxon>
        <taxon>Heterotrichea</taxon>
        <taxon>Heterotrichida</taxon>
        <taxon>Stentoridae</taxon>
        <taxon>Stentor</taxon>
    </lineage>
</organism>
<evidence type="ECO:0000256" key="1">
    <source>
        <dbReference type="SAM" id="Coils"/>
    </source>
</evidence>
<comment type="caution">
    <text evidence="3">The sequence shown here is derived from an EMBL/GenBank/DDBJ whole genome shotgun (WGS) entry which is preliminary data.</text>
</comment>
<keyword evidence="4" id="KW-1185">Reference proteome</keyword>
<sequence length="187" mass="21898">MNSPVYNSPSDLSTPKPIFGRPNEDLTTEDFLRYLQSLHDDINNLGSQVESLRNENIMLKGQINIIKNEKEKHIFSHAKEKHELEKALQTEKSLRKTTTKELEELKTKFQNFLSISARTKTNNSYNEIHSSKSLKPKKSSQGYDIKSKIWKMEKEHKLMKKKIKEIQSKSLSFKKSEPNFDYFYPNS</sequence>
<protein>
    <submittedName>
        <fullName evidence="3">Uncharacterized protein</fullName>
    </submittedName>
</protein>
<keyword evidence="1" id="KW-0175">Coiled coil</keyword>
<feature type="compositionally biased region" description="Polar residues" evidence="2">
    <location>
        <begin position="1"/>
        <end position="13"/>
    </location>
</feature>
<dbReference type="AlphaFoldDB" id="A0A1R2CNE5"/>
<gene>
    <name evidence="3" type="ORF">SteCoe_7130</name>
</gene>
<accession>A0A1R2CNE5</accession>
<dbReference type="Proteomes" id="UP000187209">
    <property type="component" value="Unassembled WGS sequence"/>
</dbReference>
<name>A0A1R2CNE5_9CILI</name>
<evidence type="ECO:0000313" key="4">
    <source>
        <dbReference type="Proteomes" id="UP000187209"/>
    </source>
</evidence>
<evidence type="ECO:0000256" key="2">
    <source>
        <dbReference type="SAM" id="MobiDB-lite"/>
    </source>
</evidence>
<proteinExistence type="predicted"/>
<feature type="coiled-coil region" evidence="1">
    <location>
        <begin position="35"/>
        <end position="108"/>
    </location>
</feature>